<comment type="similarity">
    <text evidence="8">Belongs to the radical SAM superfamily. 7-carboxy-7-deazaguanine synthase family.</text>
</comment>
<gene>
    <name evidence="10" type="primary">queE_1</name>
    <name evidence="8" type="synonym">queE</name>
    <name evidence="10" type="ORF">CA85_45070</name>
</gene>
<dbReference type="Proteomes" id="UP000318053">
    <property type="component" value="Unassembled WGS sequence"/>
</dbReference>
<dbReference type="UniPathway" id="UPA00391"/>
<evidence type="ECO:0000313" key="10">
    <source>
        <dbReference type="EMBL" id="TWT56165.1"/>
    </source>
</evidence>
<feature type="binding site" evidence="8">
    <location>
        <begin position="53"/>
        <end position="55"/>
    </location>
    <ligand>
        <name>substrate</name>
    </ligand>
</feature>
<organism evidence="10 11">
    <name type="scientific">Allorhodopirellula solitaria</name>
    <dbReference type="NCBI Taxonomy" id="2527987"/>
    <lineage>
        <taxon>Bacteria</taxon>
        <taxon>Pseudomonadati</taxon>
        <taxon>Planctomycetota</taxon>
        <taxon>Planctomycetia</taxon>
        <taxon>Pirellulales</taxon>
        <taxon>Pirellulaceae</taxon>
        <taxon>Allorhodopirellula</taxon>
    </lineage>
</organism>
<dbReference type="InterPro" id="IPR007197">
    <property type="entry name" value="rSAM"/>
</dbReference>
<feature type="binding site" evidence="8">
    <location>
        <begin position="170"/>
        <end position="172"/>
    </location>
    <ligand>
        <name>S-adenosyl-L-methionine</name>
        <dbReference type="ChEBI" id="CHEBI:59789"/>
    </ligand>
</feature>
<comment type="caution">
    <text evidence="10">The sequence shown here is derived from an EMBL/GenBank/DDBJ whole genome shotgun (WGS) entry which is preliminary data.</text>
</comment>
<dbReference type="PROSITE" id="PS51918">
    <property type="entry name" value="RADICAL_SAM"/>
    <property type="match status" value="1"/>
</dbReference>
<evidence type="ECO:0000256" key="4">
    <source>
        <dbReference type="ARBA" id="ARBA00022842"/>
    </source>
</evidence>
<evidence type="ECO:0000256" key="5">
    <source>
        <dbReference type="ARBA" id="ARBA00023004"/>
    </source>
</evidence>
<keyword evidence="8" id="KW-0671">Queuosine biosynthesis</keyword>
<protein>
    <recommendedName>
        <fullName evidence="8">7-carboxy-7-deazaguanine synthase</fullName>
        <shortName evidence="8">CDG synthase</shortName>
        <ecNumber evidence="8">4.3.99.3</ecNumber>
    </recommendedName>
    <alternativeName>
        <fullName evidence="8">Queuosine biosynthesis protein QueE</fullName>
    </alternativeName>
</protein>
<evidence type="ECO:0000256" key="3">
    <source>
        <dbReference type="ARBA" id="ARBA00022723"/>
    </source>
</evidence>
<comment type="pathway">
    <text evidence="8">Purine metabolism; 7-cyano-7-deazaguanine biosynthesis.</text>
</comment>
<dbReference type="GO" id="GO:0051539">
    <property type="term" value="F:4 iron, 4 sulfur cluster binding"/>
    <property type="evidence" value="ECO:0007669"/>
    <property type="project" value="UniProtKB-UniRule"/>
</dbReference>
<dbReference type="EMBL" id="SJPK01000016">
    <property type="protein sequence ID" value="TWT56165.1"/>
    <property type="molecule type" value="Genomic_DNA"/>
</dbReference>
<dbReference type="Pfam" id="PF04055">
    <property type="entry name" value="Radical_SAM"/>
    <property type="match status" value="1"/>
</dbReference>
<keyword evidence="1 8" id="KW-0004">4Fe-4S</keyword>
<keyword evidence="4 8" id="KW-0460">Magnesium</keyword>
<comment type="cofactor">
    <cofactor evidence="8">
        <name>Mg(2+)</name>
        <dbReference type="ChEBI" id="CHEBI:18420"/>
    </cofactor>
</comment>
<feature type="binding site" evidence="8">
    <location>
        <position position="81"/>
    </location>
    <ligand>
        <name>Mg(2+)</name>
        <dbReference type="ChEBI" id="CHEBI:18420"/>
    </ligand>
</feature>
<feature type="domain" description="Radical SAM core" evidence="9">
    <location>
        <begin position="59"/>
        <end position="290"/>
    </location>
</feature>
<comment type="cofactor">
    <cofactor evidence="8">
        <name>[4Fe-4S] cluster</name>
        <dbReference type="ChEBI" id="CHEBI:49883"/>
    </cofactor>
    <text evidence="8">Binds 1 [4Fe-4S] cluster. The cluster is coordinated with 3 cysteines and an exchangeable S-adenosyl-L-methionine.</text>
</comment>
<evidence type="ECO:0000256" key="1">
    <source>
        <dbReference type="ARBA" id="ARBA00022485"/>
    </source>
</evidence>
<reference evidence="10 11" key="1">
    <citation type="submission" date="2019-02" db="EMBL/GenBank/DDBJ databases">
        <title>Deep-cultivation of Planctomycetes and their phenomic and genomic characterization uncovers novel biology.</title>
        <authorList>
            <person name="Wiegand S."/>
            <person name="Jogler M."/>
            <person name="Boedeker C."/>
            <person name="Pinto D."/>
            <person name="Vollmers J."/>
            <person name="Rivas-Marin E."/>
            <person name="Kohn T."/>
            <person name="Peeters S.H."/>
            <person name="Heuer A."/>
            <person name="Rast P."/>
            <person name="Oberbeckmann S."/>
            <person name="Bunk B."/>
            <person name="Jeske O."/>
            <person name="Meyerdierks A."/>
            <person name="Storesund J.E."/>
            <person name="Kallscheuer N."/>
            <person name="Luecker S."/>
            <person name="Lage O.M."/>
            <person name="Pohl T."/>
            <person name="Merkel B.J."/>
            <person name="Hornburger P."/>
            <person name="Mueller R.-W."/>
            <person name="Bruemmer F."/>
            <person name="Labrenz M."/>
            <person name="Spormann A.M."/>
            <person name="Op Den Camp H."/>
            <person name="Overmann J."/>
            <person name="Amann R."/>
            <person name="Jetten M.S.M."/>
            <person name="Mascher T."/>
            <person name="Medema M.H."/>
            <person name="Devos D.P."/>
            <person name="Kaster A.-K."/>
            <person name="Ovreas L."/>
            <person name="Rohde M."/>
            <person name="Galperin M.Y."/>
            <person name="Jogler C."/>
        </authorList>
    </citation>
    <scope>NUCLEOTIDE SEQUENCE [LARGE SCALE GENOMIC DNA]</scope>
    <source>
        <strain evidence="10 11">CA85</strain>
    </source>
</reference>
<keyword evidence="6 8" id="KW-0411">Iron-sulfur</keyword>
<feature type="binding site" evidence="8">
    <location>
        <begin position="78"/>
        <end position="80"/>
    </location>
    <ligand>
        <name>S-adenosyl-L-methionine</name>
        <dbReference type="ChEBI" id="CHEBI:59789"/>
    </ligand>
</feature>
<dbReference type="InterPro" id="IPR013785">
    <property type="entry name" value="Aldolase_TIM"/>
</dbReference>
<dbReference type="GO" id="GO:0016840">
    <property type="term" value="F:carbon-nitrogen lyase activity"/>
    <property type="evidence" value="ECO:0007669"/>
    <property type="project" value="UniProtKB-UniRule"/>
</dbReference>
<proteinExistence type="inferred from homology"/>
<dbReference type="CDD" id="cd01335">
    <property type="entry name" value="Radical_SAM"/>
    <property type="match status" value="1"/>
</dbReference>
<dbReference type="HAMAP" id="MF_00917">
    <property type="entry name" value="QueE"/>
    <property type="match status" value="1"/>
</dbReference>
<dbReference type="SUPFAM" id="SSF102114">
    <property type="entry name" value="Radical SAM enzymes"/>
    <property type="match status" value="1"/>
</dbReference>
<name>A0A5C5X1X5_9BACT</name>
<dbReference type="PANTHER" id="PTHR42836:SF1">
    <property type="entry name" value="7-CARBOXY-7-DEAZAGUANINE SYNTHASE"/>
    <property type="match status" value="1"/>
</dbReference>
<comment type="subunit">
    <text evidence="8">Homodimer.</text>
</comment>
<evidence type="ECO:0000259" key="9">
    <source>
        <dbReference type="PROSITE" id="PS51918"/>
    </source>
</evidence>
<dbReference type="GO" id="GO:0008616">
    <property type="term" value="P:tRNA queuosine(34) biosynthetic process"/>
    <property type="evidence" value="ECO:0007669"/>
    <property type="project" value="UniProtKB-UniRule"/>
</dbReference>
<dbReference type="PANTHER" id="PTHR42836">
    <property type="entry name" value="7-CARBOXY-7-DEAZAGUANINE SYNTHASE"/>
    <property type="match status" value="1"/>
</dbReference>
<keyword evidence="7 8" id="KW-0456">Lyase</keyword>
<comment type="catalytic activity">
    <reaction evidence="8">
        <text>6-carboxy-5,6,7,8-tetrahydropterin + H(+) = 7-carboxy-7-carbaguanine + NH4(+)</text>
        <dbReference type="Rhea" id="RHEA:27974"/>
        <dbReference type="ChEBI" id="CHEBI:15378"/>
        <dbReference type="ChEBI" id="CHEBI:28938"/>
        <dbReference type="ChEBI" id="CHEBI:61032"/>
        <dbReference type="ChEBI" id="CHEBI:61036"/>
        <dbReference type="EC" id="4.3.99.3"/>
    </reaction>
</comment>
<evidence type="ECO:0000256" key="2">
    <source>
        <dbReference type="ARBA" id="ARBA00022691"/>
    </source>
</evidence>
<keyword evidence="2 8" id="KW-0949">S-adenosyl-L-methionine</keyword>
<keyword evidence="11" id="KW-1185">Reference proteome</keyword>
<feature type="binding site" evidence="8">
    <location>
        <position position="68"/>
    </location>
    <ligand>
        <name>substrate</name>
    </ligand>
</feature>
<evidence type="ECO:0000313" key="11">
    <source>
        <dbReference type="Proteomes" id="UP000318053"/>
    </source>
</evidence>
<feature type="binding site" evidence="8">
    <location>
        <position position="126"/>
    </location>
    <ligand>
        <name>substrate</name>
    </ligand>
</feature>
<keyword evidence="3 8" id="KW-0479">Metal-binding</keyword>
<dbReference type="InterPro" id="IPR024924">
    <property type="entry name" value="7-CO-7-deazaguanine_synth-like"/>
</dbReference>
<accession>A0A5C5X1X5</accession>
<evidence type="ECO:0000256" key="8">
    <source>
        <dbReference type="HAMAP-Rule" id="MF_00917"/>
    </source>
</evidence>
<comment type="cofactor">
    <cofactor evidence="8">
        <name>S-adenosyl-L-methionine</name>
        <dbReference type="ChEBI" id="CHEBI:59789"/>
    </cofactor>
    <text evidence="8">Binds 1 S-adenosyl-L-methionine per subunit.</text>
</comment>
<sequence>MNRNASFIVLSFFGGVIRLWVRRSRNLKTQEKTLHLNASGSPSLRIAETFTSLQGEGLLTGVPSFFIRTSGCNLRCWFCDTPYASWNPEGNRWPLVDLIEAAAGSRWTDSDEHSQSAAAVEHVVLTGGEPLIMSGVADLAIALRAAGMHVTIETAGTVDIDISCDLLSLSPKLRGSTPGRGAGPALSENSRWGELHEQRRLPIATMRGLIERAPAVQVKFVVDSPAEYDEILEVVADLDVAASDVWIMPQGVTVEQLDAAAVWLRPWAEAAGFAYCDRMQIRWYGNRRGT</sequence>
<dbReference type="GO" id="GO:1904047">
    <property type="term" value="F:S-adenosyl-L-methionine binding"/>
    <property type="evidence" value="ECO:0007669"/>
    <property type="project" value="UniProtKB-UniRule"/>
</dbReference>
<dbReference type="AlphaFoldDB" id="A0A5C5X1X5"/>
<dbReference type="GO" id="GO:0000287">
    <property type="term" value="F:magnesium ion binding"/>
    <property type="evidence" value="ECO:0007669"/>
    <property type="project" value="UniProtKB-UniRule"/>
</dbReference>
<evidence type="ECO:0000256" key="7">
    <source>
        <dbReference type="ARBA" id="ARBA00023239"/>
    </source>
</evidence>
<comment type="function">
    <text evidence="8">Catalyzes the complex heterocyclic radical-mediated conversion of 6-carboxy-5,6,7,8-tetrahydropterin (CPH4) to 7-carboxy-7-deazaguanine (CDG), a step common to the biosynthetic pathways of all 7-deazapurine-containing compounds.</text>
</comment>
<feature type="binding site" evidence="8">
    <location>
        <position position="72"/>
    </location>
    <ligand>
        <name>[4Fe-4S] cluster</name>
        <dbReference type="ChEBI" id="CHEBI:49883"/>
        <note>4Fe-4S-S-AdoMet</note>
    </ligand>
</feature>
<comment type="caution">
    <text evidence="8">Lacks conserved residue(s) required for the propagation of feature annotation.</text>
</comment>
<feature type="binding site" evidence="8">
    <location>
        <position position="76"/>
    </location>
    <ligand>
        <name>[4Fe-4S] cluster</name>
        <dbReference type="ChEBI" id="CHEBI:49883"/>
        <note>4Fe-4S-S-AdoMet</note>
    </ligand>
</feature>
<evidence type="ECO:0000256" key="6">
    <source>
        <dbReference type="ARBA" id="ARBA00023014"/>
    </source>
</evidence>
<keyword evidence="5 8" id="KW-0408">Iron</keyword>
<feature type="binding site" evidence="8">
    <location>
        <position position="128"/>
    </location>
    <ligand>
        <name>S-adenosyl-L-methionine</name>
        <dbReference type="ChEBI" id="CHEBI:59789"/>
    </ligand>
</feature>
<feature type="binding site" evidence="8">
    <location>
        <position position="79"/>
    </location>
    <ligand>
        <name>[4Fe-4S] cluster</name>
        <dbReference type="ChEBI" id="CHEBI:49883"/>
        <note>4Fe-4S-S-AdoMet</note>
    </ligand>
</feature>
<dbReference type="EC" id="4.3.99.3" evidence="8"/>
<dbReference type="Gene3D" id="3.20.20.70">
    <property type="entry name" value="Aldolase class I"/>
    <property type="match status" value="1"/>
</dbReference>
<dbReference type="SFLD" id="SFLDS00029">
    <property type="entry name" value="Radical_SAM"/>
    <property type="match status" value="1"/>
</dbReference>
<dbReference type="InterPro" id="IPR058240">
    <property type="entry name" value="rSAM_sf"/>
</dbReference>